<dbReference type="EMBL" id="JAQNDN010000003">
    <property type="protein sequence ID" value="MDC0667967.1"/>
    <property type="molecule type" value="Genomic_DNA"/>
</dbReference>
<gene>
    <name evidence="1" type="ORF">POL58_09480</name>
</gene>
<dbReference type="Proteomes" id="UP001217838">
    <property type="component" value="Unassembled WGS sequence"/>
</dbReference>
<accession>A0ABT5B1H9</accession>
<sequence length="64" mass="6931">MQPRREVALLEEAEDPGVRPIPVLPQIVEQPQLVAGVLGAMAVGVFLQLRLFDGFVDHPTAADL</sequence>
<organism evidence="1 2">
    <name type="scientific">Nannocystis radixulma</name>
    <dbReference type="NCBI Taxonomy" id="2995305"/>
    <lineage>
        <taxon>Bacteria</taxon>
        <taxon>Pseudomonadati</taxon>
        <taxon>Myxococcota</taxon>
        <taxon>Polyangia</taxon>
        <taxon>Nannocystales</taxon>
        <taxon>Nannocystaceae</taxon>
        <taxon>Nannocystis</taxon>
    </lineage>
</organism>
<evidence type="ECO:0000313" key="2">
    <source>
        <dbReference type="Proteomes" id="UP001217838"/>
    </source>
</evidence>
<comment type="caution">
    <text evidence="1">The sequence shown here is derived from an EMBL/GenBank/DDBJ whole genome shotgun (WGS) entry which is preliminary data.</text>
</comment>
<evidence type="ECO:0000313" key="1">
    <source>
        <dbReference type="EMBL" id="MDC0667967.1"/>
    </source>
</evidence>
<protein>
    <submittedName>
        <fullName evidence="1">Uncharacterized protein</fullName>
    </submittedName>
</protein>
<dbReference type="RefSeq" id="WP_271996595.1">
    <property type="nucleotide sequence ID" value="NZ_JAQNDN010000003.1"/>
</dbReference>
<proteinExistence type="predicted"/>
<keyword evidence="2" id="KW-1185">Reference proteome</keyword>
<name>A0ABT5B1H9_9BACT</name>
<reference evidence="1 2" key="1">
    <citation type="submission" date="2022-11" db="EMBL/GenBank/DDBJ databases">
        <title>Minimal conservation of predation-associated metabolite biosynthetic gene clusters underscores biosynthetic potential of Myxococcota including descriptions for ten novel species: Archangium lansinium sp. nov., Myxococcus landrumus sp. nov., Nannocystis bai.</title>
        <authorList>
            <person name="Ahearne A."/>
            <person name="Stevens C."/>
            <person name="Dowd S."/>
        </authorList>
    </citation>
    <scope>NUCLEOTIDE SEQUENCE [LARGE SCALE GENOMIC DNA]</scope>
    <source>
        <strain evidence="1 2">NCELM</strain>
    </source>
</reference>